<dbReference type="Gene3D" id="3.80.10.10">
    <property type="entry name" value="Ribonuclease Inhibitor"/>
    <property type="match status" value="1"/>
</dbReference>
<comment type="similarity">
    <text evidence="3">Belongs to the ANP32 family.</text>
</comment>
<proteinExistence type="inferred from homology"/>
<organism evidence="5 6">
    <name type="scientific">Meloidogyne graminicola</name>
    <dbReference type="NCBI Taxonomy" id="189291"/>
    <lineage>
        <taxon>Eukaryota</taxon>
        <taxon>Metazoa</taxon>
        <taxon>Ecdysozoa</taxon>
        <taxon>Nematoda</taxon>
        <taxon>Chromadorea</taxon>
        <taxon>Rhabditida</taxon>
        <taxon>Tylenchina</taxon>
        <taxon>Tylenchomorpha</taxon>
        <taxon>Tylenchoidea</taxon>
        <taxon>Meloidogynidae</taxon>
        <taxon>Meloidogyninae</taxon>
        <taxon>Meloidogyne</taxon>
    </lineage>
</organism>
<gene>
    <name evidence="5" type="ORF">Mgra_00000629</name>
</gene>
<evidence type="ECO:0000256" key="2">
    <source>
        <dbReference type="ARBA" id="ARBA00022737"/>
    </source>
</evidence>
<dbReference type="SUPFAM" id="SSF52058">
    <property type="entry name" value="L domain-like"/>
    <property type="match status" value="1"/>
</dbReference>
<dbReference type="Proteomes" id="UP000605970">
    <property type="component" value="Unassembled WGS sequence"/>
</dbReference>
<dbReference type="PANTHER" id="PTHR11375:SF0">
    <property type="entry name" value="ACIDIC LEUCINE-RICH NUCLEAR PHOSPHOPROTEIN 32 FAMILY MEMBER A"/>
    <property type="match status" value="1"/>
</dbReference>
<dbReference type="GO" id="GO:0042393">
    <property type="term" value="F:histone binding"/>
    <property type="evidence" value="ECO:0007669"/>
    <property type="project" value="TreeGrafter"/>
</dbReference>
<feature type="region of interest" description="Disordered" evidence="4">
    <location>
        <begin position="187"/>
        <end position="263"/>
    </location>
</feature>
<dbReference type="InterPro" id="IPR045081">
    <property type="entry name" value="AN32"/>
</dbReference>
<feature type="compositionally biased region" description="Basic and acidic residues" evidence="4">
    <location>
        <begin position="202"/>
        <end position="218"/>
    </location>
</feature>
<evidence type="ECO:0000313" key="6">
    <source>
        <dbReference type="Proteomes" id="UP000605970"/>
    </source>
</evidence>
<evidence type="ECO:0000256" key="3">
    <source>
        <dbReference type="ARBA" id="ARBA00025777"/>
    </source>
</evidence>
<dbReference type="GO" id="GO:0005634">
    <property type="term" value="C:nucleus"/>
    <property type="evidence" value="ECO:0007669"/>
    <property type="project" value="TreeGrafter"/>
</dbReference>
<evidence type="ECO:0000313" key="5">
    <source>
        <dbReference type="EMBL" id="KAF7639708.1"/>
    </source>
</evidence>
<dbReference type="InterPro" id="IPR032675">
    <property type="entry name" value="LRR_dom_sf"/>
</dbReference>
<protein>
    <recommendedName>
        <fullName evidence="7">Acidic leucine-rich nuclear phosphoprotein 32 family member A</fullName>
    </recommendedName>
</protein>
<name>A0A8T0A2U9_9BILA</name>
<dbReference type="Pfam" id="PF14580">
    <property type="entry name" value="LRR_9"/>
    <property type="match status" value="1"/>
</dbReference>
<keyword evidence="1" id="KW-0433">Leucine-rich repeat</keyword>
<reference evidence="5" key="1">
    <citation type="journal article" date="2020" name="Ecol. Evol.">
        <title>Genome structure and content of the rice root-knot nematode (Meloidogyne graminicola).</title>
        <authorList>
            <person name="Phan N.T."/>
            <person name="Danchin E.G.J."/>
            <person name="Klopp C."/>
            <person name="Perfus-Barbeoch L."/>
            <person name="Kozlowski D.K."/>
            <person name="Koutsovoulos G.D."/>
            <person name="Lopez-Roques C."/>
            <person name="Bouchez O."/>
            <person name="Zahm M."/>
            <person name="Besnard G."/>
            <person name="Bellafiore S."/>
        </authorList>
    </citation>
    <scope>NUCLEOTIDE SEQUENCE</scope>
    <source>
        <strain evidence="5">VN-18</strain>
    </source>
</reference>
<dbReference type="InterPro" id="IPR001611">
    <property type="entry name" value="Leu-rich_rpt"/>
</dbReference>
<sequence length="263" mass="28846">MEERIKKELNGKKPSEVQDLLLDNCKASSITGLTDEFTQLTTLSLINVGLNSLDGLPKLPALRTIDLSDNKLSGGLDKLAQNCPRLYHLNLCANKIEAIKPLEPLKDLEELTALDLFDCGVTELPQYRKDVFALLPQIRYLDGFDINDEEADLSDEYEGAEDAAIGAEEGSVDDEFDSHDEEELAYLNSSKAVQDEDESEDYVEKVKAATENGAKKNGESAAVNVVKNTVDDVNKNSNNTRKRKLEDASGGGAEPNAKVEPKE</sequence>
<dbReference type="EMBL" id="JABEBT010000003">
    <property type="protein sequence ID" value="KAF7639708.1"/>
    <property type="molecule type" value="Genomic_DNA"/>
</dbReference>
<dbReference type="PANTHER" id="PTHR11375">
    <property type="entry name" value="ACIDIC LEUCINE-RICH NUCLEAR PHOSPHOPROTEIN 32"/>
    <property type="match status" value="1"/>
</dbReference>
<dbReference type="PROSITE" id="PS51450">
    <property type="entry name" value="LRR"/>
    <property type="match status" value="1"/>
</dbReference>
<evidence type="ECO:0000256" key="1">
    <source>
        <dbReference type="ARBA" id="ARBA00022614"/>
    </source>
</evidence>
<evidence type="ECO:0008006" key="7">
    <source>
        <dbReference type="Google" id="ProtNLM"/>
    </source>
</evidence>
<evidence type="ECO:0000256" key="4">
    <source>
        <dbReference type="SAM" id="MobiDB-lite"/>
    </source>
</evidence>
<keyword evidence="2" id="KW-0677">Repeat</keyword>
<dbReference type="OrthoDB" id="2160613at2759"/>
<comment type="caution">
    <text evidence="5">The sequence shown here is derived from an EMBL/GenBank/DDBJ whole genome shotgun (WGS) entry which is preliminary data.</text>
</comment>
<dbReference type="FunFam" id="3.80.10.10:FF:000131">
    <property type="entry name" value="acidic leucine-rich nuclear phosphoprotein 32-related protein-like"/>
    <property type="match status" value="1"/>
</dbReference>
<keyword evidence="6" id="KW-1185">Reference proteome</keyword>
<dbReference type="AlphaFoldDB" id="A0A8T0A2U9"/>
<accession>A0A8T0A2U9</accession>